<dbReference type="EMBL" id="JAHUTI010037904">
    <property type="protein sequence ID" value="MED6243946.1"/>
    <property type="molecule type" value="Genomic_DNA"/>
</dbReference>
<evidence type="ECO:0000256" key="1">
    <source>
        <dbReference type="ARBA" id="ARBA00008054"/>
    </source>
</evidence>
<feature type="compositionally biased region" description="Polar residues" evidence="4">
    <location>
        <begin position="127"/>
        <end position="142"/>
    </location>
</feature>
<keyword evidence="2" id="KW-0130">Cell adhesion</keyword>
<keyword evidence="3" id="KW-0675">Receptor</keyword>
<organism evidence="6 7">
    <name type="scientific">Ataeniobius toweri</name>
    <dbReference type="NCBI Taxonomy" id="208326"/>
    <lineage>
        <taxon>Eukaryota</taxon>
        <taxon>Metazoa</taxon>
        <taxon>Chordata</taxon>
        <taxon>Craniata</taxon>
        <taxon>Vertebrata</taxon>
        <taxon>Euteleostomi</taxon>
        <taxon>Actinopterygii</taxon>
        <taxon>Neopterygii</taxon>
        <taxon>Teleostei</taxon>
        <taxon>Neoteleostei</taxon>
        <taxon>Acanthomorphata</taxon>
        <taxon>Ovalentaria</taxon>
        <taxon>Atherinomorphae</taxon>
        <taxon>Cyprinodontiformes</taxon>
        <taxon>Goodeidae</taxon>
        <taxon>Ataeniobius</taxon>
    </lineage>
</organism>
<dbReference type="Pfam" id="PF21520">
    <property type="entry name" value="ITGAX-like_Ig_3"/>
    <property type="match status" value="1"/>
</dbReference>
<protein>
    <recommendedName>
        <fullName evidence="5">Integrin alpha-X-like third Ig-like domain-containing protein</fullName>
    </recommendedName>
</protein>
<evidence type="ECO:0000256" key="4">
    <source>
        <dbReference type="SAM" id="MobiDB-lite"/>
    </source>
</evidence>
<feature type="non-terminal residue" evidence="6">
    <location>
        <position position="1"/>
    </location>
</feature>
<evidence type="ECO:0000259" key="5">
    <source>
        <dbReference type="Pfam" id="PF21520"/>
    </source>
</evidence>
<evidence type="ECO:0000313" key="7">
    <source>
        <dbReference type="Proteomes" id="UP001345963"/>
    </source>
</evidence>
<accession>A0ABU7B1S5</accession>
<evidence type="ECO:0000313" key="6">
    <source>
        <dbReference type="EMBL" id="MED6243946.1"/>
    </source>
</evidence>
<comment type="caution">
    <text evidence="6">The sequence shown here is derived from an EMBL/GenBank/DDBJ whole genome shotgun (WGS) entry which is preliminary data.</text>
</comment>
<sequence>SLSYNNFTFGENDLQKPLEQKIKVANIIRALTFTLVIRVPVKLGDKDIWADTSSFQIADCQRGADEPPVATDFAAKIKEKKILLLRGEPKAFPGQQRDIVPPACPGPSPWFSSRWDLPETPPEKGIQESSGLDAQATSTGSSRCGGAAALL</sequence>
<proteinExistence type="inferred from homology"/>
<name>A0ABU7B1S5_9TELE</name>
<dbReference type="Gene3D" id="2.60.40.1530">
    <property type="entry name" value="ntegrin, alpha v. Chain A, domain 4"/>
    <property type="match status" value="1"/>
</dbReference>
<keyword evidence="7" id="KW-1185">Reference proteome</keyword>
<feature type="region of interest" description="Disordered" evidence="4">
    <location>
        <begin position="93"/>
        <end position="151"/>
    </location>
</feature>
<dbReference type="Proteomes" id="UP001345963">
    <property type="component" value="Unassembled WGS sequence"/>
</dbReference>
<evidence type="ECO:0000256" key="3">
    <source>
        <dbReference type="ARBA" id="ARBA00023170"/>
    </source>
</evidence>
<dbReference type="InterPro" id="IPR048633">
    <property type="entry name" value="ITGAX-like_Ig_3"/>
</dbReference>
<reference evidence="6 7" key="1">
    <citation type="submission" date="2021-07" db="EMBL/GenBank/DDBJ databases">
        <authorList>
            <person name="Palmer J.M."/>
        </authorList>
    </citation>
    <scope>NUCLEOTIDE SEQUENCE [LARGE SCALE GENOMIC DNA]</scope>
    <source>
        <strain evidence="6 7">AT_MEX2019</strain>
        <tissue evidence="6">Muscle</tissue>
    </source>
</reference>
<comment type="similarity">
    <text evidence="1">Belongs to the integrin alpha chain family.</text>
</comment>
<gene>
    <name evidence="6" type="ORF">ATANTOWER_030837</name>
</gene>
<evidence type="ECO:0000256" key="2">
    <source>
        <dbReference type="ARBA" id="ARBA00022889"/>
    </source>
</evidence>
<feature type="domain" description="Integrin alpha-X-like third Ig-like" evidence="5">
    <location>
        <begin position="1"/>
        <end position="83"/>
    </location>
</feature>